<evidence type="ECO:0000313" key="1">
    <source>
        <dbReference type="EMBL" id="CAG8695414.1"/>
    </source>
</evidence>
<reference evidence="1" key="1">
    <citation type="submission" date="2021-06" db="EMBL/GenBank/DDBJ databases">
        <authorList>
            <person name="Kallberg Y."/>
            <person name="Tangrot J."/>
            <person name="Rosling A."/>
        </authorList>
    </citation>
    <scope>NUCLEOTIDE SEQUENCE</scope>
    <source>
        <strain evidence="1">AU212A</strain>
    </source>
</reference>
<proteinExistence type="predicted"/>
<accession>A0ACA9PE70</accession>
<organism evidence="1 2">
    <name type="scientific">Scutellospora calospora</name>
    <dbReference type="NCBI Taxonomy" id="85575"/>
    <lineage>
        <taxon>Eukaryota</taxon>
        <taxon>Fungi</taxon>
        <taxon>Fungi incertae sedis</taxon>
        <taxon>Mucoromycota</taxon>
        <taxon>Glomeromycotina</taxon>
        <taxon>Glomeromycetes</taxon>
        <taxon>Diversisporales</taxon>
        <taxon>Gigasporaceae</taxon>
        <taxon>Scutellospora</taxon>
    </lineage>
</organism>
<keyword evidence="2" id="KW-1185">Reference proteome</keyword>
<feature type="non-terminal residue" evidence="1">
    <location>
        <position position="1"/>
    </location>
</feature>
<protein>
    <submittedName>
        <fullName evidence="1">10150_t:CDS:1</fullName>
    </submittedName>
</protein>
<dbReference type="EMBL" id="CAJVPM010037422">
    <property type="protein sequence ID" value="CAG8695414.1"/>
    <property type="molecule type" value="Genomic_DNA"/>
</dbReference>
<sequence>YNLKGTVAKDSTFYASLRAPIALKNSQITKKAIQDEDLTFKNMSNNNDTPIADNGPICNSINVEDISTCVEAIENFFNRIIENVKNNSQLLA</sequence>
<comment type="caution">
    <text evidence="1">The sequence shown here is derived from an EMBL/GenBank/DDBJ whole genome shotgun (WGS) entry which is preliminary data.</text>
</comment>
<dbReference type="Proteomes" id="UP000789860">
    <property type="component" value="Unassembled WGS sequence"/>
</dbReference>
<name>A0ACA9PE70_9GLOM</name>
<feature type="non-terminal residue" evidence="1">
    <location>
        <position position="92"/>
    </location>
</feature>
<gene>
    <name evidence="1" type="ORF">SCALOS_LOCUS10295</name>
</gene>
<evidence type="ECO:0000313" key="2">
    <source>
        <dbReference type="Proteomes" id="UP000789860"/>
    </source>
</evidence>